<gene>
    <name evidence="1" type="ORF">FCN18_23665</name>
</gene>
<dbReference type="InterPro" id="IPR024411">
    <property type="entry name" value="Tail_terminator_phage"/>
</dbReference>
<dbReference type="RefSeq" id="WP_112275424.1">
    <property type="nucleotide sequence ID" value="NZ_SWMS01000014.1"/>
</dbReference>
<name>A0ABY2S0F2_9PSEU</name>
<evidence type="ECO:0000313" key="2">
    <source>
        <dbReference type="Proteomes" id="UP000309992"/>
    </source>
</evidence>
<keyword evidence="2" id="KW-1185">Reference proteome</keyword>
<dbReference type="Proteomes" id="UP000309992">
    <property type="component" value="Unassembled WGS sequence"/>
</dbReference>
<proteinExistence type="predicted"/>
<protein>
    <submittedName>
        <fullName evidence="1">Uncharacterized protein</fullName>
    </submittedName>
</protein>
<dbReference type="EMBL" id="SWMS01000014">
    <property type="protein sequence ID" value="TKG66914.1"/>
    <property type="molecule type" value="Genomic_DNA"/>
</dbReference>
<sequence>MLPKSGALHLASLGLARYDGQGPADARPAFVVDMPSTPDRCVCVIPRTGFPSTDLSGYERPELQVVLRDAVGTPWQVGHDDAEAIRLALRDTAAITWAAGTEHEQEIFSCDANEPQPFWLGPDANGRPRWSVSFQLYALIMEVTP</sequence>
<reference evidence="1 2" key="1">
    <citation type="journal article" date="2015" name="Antonie Van Leeuwenhoek">
        <title>Prauserella endophytica sp. nov., an endophytic actinobacterium isolated from Tamarix taklamakanensis.</title>
        <authorList>
            <person name="Liu J.M."/>
            <person name="Habden X."/>
            <person name="Guo L."/>
            <person name="Tuo L."/>
            <person name="Jiang Z.K."/>
            <person name="Liu S.W."/>
            <person name="Liu X.F."/>
            <person name="Chen L."/>
            <person name="Li R.F."/>
            <person name="Zhang Y.Q."/>
            <person name="Sun C.H."/>
        </authorList>
    </citation>
    <scope>NUCLEOTIDE SEQUENCE [LARGE SCALE GENOMIC DNA]</scope>
    <source>
        <strain evidence="1 2">CGMCC 4.7182</strain>
    </source>
</reference>
<organism evidence="1 2">
    <name type="scientific">Prauserella endophytica</name>
    <dbReference type="NCBI Taxonomy" id="1592324"/>
    <lineage>
        <taxon>Bacteria</taxon>
        <taxon>Bacillati</taxon>
        <taxon>Actinomycetota</taxon>
        <taxon>Actinomycetes</taxon>
        <taxon>Pseudonocardiales</taxon>
        <taxon>Pseudonocardiaceae</taxon>
        <taxon>Prauserella</taxon>
        <taxon>Prauserella coralliicola group</taxon>
    </lineage>
</organism>
<dbReference type="Pfam" id="PF12691">
    <property type="entry name" value="Phage_tail_terminator_6"/>
    <property type="match status" value="1"/>
</dbReference>
<comment type="caution">
    <text evidence="1">The sequence shown here is derived from an EMBL/GenBank/DDBJ whole genome shotgun (WGS) entry which is preliminary data.</text>
</comment>
<accession>A0ABY2S0F2</accession>
<evidence type="ECO:0000313" key="1">
    <source>
        <dbReference type="EMBL" id="TKG66914.1"/>
    </source>
</evidence>